<feature type="region of interest" description="Disordered" evidence="1">
    <location>
        <begin position="113"/>
        <end position="133"/>
    </location>
</feature>
<feature type="compositionally biased region" description="Polar residues" evidence="1">
    <location>
        <begin position="39"/>
        <end position="58"/>
    </location>
</feature>
<evidence type="ECO:0000313" key="2">
    <source>
        <dbReference type="EMBL" id="KPP78883.1"/>
    </source>
</evidence>
<accession>A0A0P7XPR1</accession>
<feature type="compositionally biased region" description="Basic and acidic residues" evidence="1">
    <location>
        <begin position="117"/>
        <end position="133"/>
    </location>
</feature>
<proteinExistence type="predicted"/>
<sequence>MEGAVKELSEAAEKAKLGRSQREPYPPTQGARDTPGRGCQSTAVYPKQGSSSPQNRLQPSPLCCRGTCISVHGIPLADSRSLVSTQLHTMSLWSPDSPERPHLEPLARQALADYDGDPERAGSRPHGGRKDFADSIFRCSHEVEMSS</sequence>
<gene>
    <name evidence="2" type="ORF">Z043_101582</name>
</gene>
<dbReference type="Proteomes" id="UP000034805">
    <property type="component" value="Unassembled WGS sequence"/>
</dbReference>
<dbReference type="EMBL" id="JARO02000347">
    <property type="protein sequence ID" value="KPP78883.1"/>
    <property type="molecule type" value="Genomic_DNA"/>
</dbReference>
<comment type="caution">
    <text evidence="2">The sequence shown here is derived from an EMBL/GenBank/DDBJ whole genome shotgun (WGS) entry which is preliminary data.</text>
</comment>
<feature type="compositionally biased region" description="Basic and acidic residues" evidence="1">
    <location>
        <begin position="1"/>
        <end position="22"/>
    </location>
</feature>
<evidence type="ECO:0000313" key="3">
    <source>
        <dbReference type="Proteomes" id="UP000034805"/>
    </source>
</evidence>
<reference evidence="2 3" key="1">
    <citation type="submission" date="2015-08" db="EMBL/GenBank/DDBJ databases">
        <title>The genome of the Asian arowana (Scleropages formosus).</title>
        <authorList>
            <person name="Tan M.H."/>
            <person name="Gan H.M."/>
            <person name="Croft L.J."/>
            <person name="Austin C.M."/>
        </authorList>
    </citation>
    <scope>NUCLEOTIDE SEQUENCE [LARGE SCALE GENOMIC DNA]</scope>
    <source>
        <strain evidence="2">Aro1</strain>
    </source>
</reference>
<feature type="region of interest" description="Disordered" evidence="1">
    <location>
        <begin position="1"/>
        <end position="58"/>
    </location>
</feature>
<name>A0A0P7XPR1_SCLFO</name>
<protein>
    <submittedName>
        <fullName evidence="2">Uncharacterized protein</fullName>
    </submittedName>
</protein>
<organism evidence="2 3">
    <name type="scientific">Scleropages formosus</name>
    <name type="common">Asian bonytongue</name>
    <name type="synonym">Osteoglossum formosum</name>
    <dbReference type="NCBI Taxonomy" id="113540"/>
    <lineage>
        <taxon>Eukaryota</taxon>
        <taxon>Metazoa</taxon>
        <taxon>Chordata</taxon>
        <taxon>Craniata</taxon>
        <taxon>Vertebrata</taxon>
        <taxon>Euteleostomi</taxon>
        <taxon>Actinopterygii</taxon>
        <taxon>Neopterygii</taxon>
        <taxon>Teleostei</taxon>
        <taxon>Osteoglossocephala</taxon>
        <taxon>Osteoglossomorpha</taxon>
        <taxon>Osteoglossiformes</taxon>
        <taxon>Osteoglossidae</taxon>
        <taxon>Scleropages</taxon>
    </lineage>
</organism>
<dbReference type="AlphaFoldDB" id="A0A0P7XPR1"/>
<evidence type="ECO:0000256" key="1">
    <source>
        <dbReference type="SAM" id="MobiDB-lite"/>
    </source>
</evidence>